<gene>
    <name evidence="2" type="ORF">SAMN05216274_11462</name>
</gene>
<dbReference type="Proteomes" id="UP000199681">
    <property type="component" value="Unassembled WGS sequence"/>
</dbReference>
<protein>
    <submittedName>
        <fullName evidence="2">Uncharacterized protein</fullName>
    </submittedName>
</protein>
<organism evidence="2 3">
    <name type="scientific">Cryobacterium levicorallinum</name>
    <dbReference type="NCBI Taxonomy" id="995038"/>
    <lineage>
        <taxon>Bacteria</taxon>
        <taxon>Bacillati</taxon>
        <taxon>Actinomycetota</taxon>
        <taxon>Actinomycetes</taxon>
        <taxon>Micrococcales</taxon>
        <taxon>Microbacteriaceae</taxon>
        <taxon>Cryobacterium</taxon>
    </lineage>
</organism>
<comment type="caution">
    <text evidence="2">The sequence shown here is derived from an EMBL/GenBank/DDBJ whole genome shotgun (WGS) entry which is preliminary data.</text>
</comment>
<sequence length="53" mass="6068">MTHEITAPMTATELPAQLDRDTTTSAGTDFRRRQLAIFRERQHEAEPEPAESR</sequence>
<evidence type="ECO:0000256" key="1">
    <source>
        <dbReference type="SAM" id="MobiDB-lite"/>
    </source>
</evidence>
<evidence type="ECO:0000313" key="3">
    <source>
        <dbReference type="Proteomes" id="UP000199681"/>
    </source>
</evidence>
<accession>A0ABY1EGK6</accession>
<reference evidence="2 3" key="1">
    <citation type="submission" date="2016-10" db="EMBL/GenBank/DDBJ databases">
        <authorList>
            <person name="Varghese N."/>
            <person name="Submissions S."/>
        </authorList>
    </citation>
    <scope>NUCLEOTIDE SEQUENCE [LARGE SCALE GENOMIC DNA]</scope>
    <source>
        <strain evidence="2 3">GMCC 1.11211</strain>
    </source>
</reference>
<name>A0ABY1EGK6_9MICO</name>
<keyword evidence="3" id="KW-1185">Reference proteome</keyword>
<dbReference type="EMBL" id="FOPW01000014">
    <property type="protein sequence ID" value="SFH76763.1"/>
    <property type="molecule type" value="Genomic_DNA"/>
</dbReference>
<feature type="region of interest" description="Disordered" evidence="1">
    <location>
        <begin position="1"/>
        <end position="30"/>
    </location>
</feature>
<proteinExistence type="predicted"/>
<evidence type="ECO:0000313" key="2">
    <source>
        <dbReference type="EMBL" id="SFH76763.1"/>
    </source>
</evidence>